<dbReference type="PANTHER" id="PTHR35218:SF9">
    <property type="entry name" value="ENDONUCLEASE_EXONUCLEASE_PHOSPHATASE DOMAIN-CONTAINING PROTEIN"/>
    <property type="match status" value="1"/>
</dbReference>
<gene>
    <name evidence="1" type="ORF">BRADI_1g45861v3</name>
</gene>
<reference evidence="2" key="3">
    <citation type="submission" date="2018-08" db="UniProtKB">
        <authorList>
            <consortium name="EnsemblPlants"/>
        </authorList>
    </citation>
    <scope>IDENTIFICATION</scope>
    <source>
        <strain evidence="2">cv. Bd21</strain>
    </source>
</reference>
<name>A0A2K2DPL6_BRADI</name>
<accession>A0A2K2DPL6</accession>
<dbReference type="Gramene" id="PNT76214">
    <property type="protein sequence ID" value="PNT76214"/>
    <property type="gene ID" value="BRADI_1g45861v3"/>
</dbReference>
<dbReference type="Proteomes" id="UP000008810">
    <property type="component" value="Chromosome 1"/>
</dbReference>
<evidence type="ECO:0000313" key="1">
    <source>
        <dbReference type="EMBL" id="PNT76214.1"/>
    </source>
</evidence>
<proteinExistence type="predicted"/>
<evidence type="ECO:0000313" key="2">
    <source>
        <dbReference type="EnsemblPlants" id="PNT76214"/>
    </source>
</evidence>
<dbReference type="EnsemblPlants" id="PNT76214">
    <property type="protein sequence ID" value="PNT76214"/>
    <property type="gene ID" value="BRADI_1g45861v3"/>
</dbReference>
<evidence type="ECO:0000313" key="3">
    <source>
        <dbReference type="Proteomes" id="UP000008810"/>
    </source>
</evidence>
<dbReference type="EMBL" id="CM000880">
    <property type="protein sequence ID" value="PNT76214.1"/>
    <property type="molecule type" value="Genomic_DNA"/>
</dbReference>
<dbReference type="SUPFAM" id="SSF56219">
    <property type="entry name" value="DNase I-like"/>
    <property type="match status" value="1"/>
</dbReference>
<dbReference type="InterPro" id="IPR036691">
    <property type="entry name" value="Endo/exonu/phosph_ase_sf"/>
</dbReference>
<dbReference type="PANTHER" id="PTHR35218">
    <property type="entry name" value="RNASE H DOMAIN-CONTAINING PROTEIN"/>
    <property type="match status" value="1"/>
</dbReference>
<keyword evidence="3" id="KW-1185">Reference proteome</keyword>
<evidence type="ECO:0008006" key="4">
    <source>
        <dbReference type="Google" id="ProtNLM"/>
    </source>
</evidence>
<dbReference type="Gene3D" id="3.60.10.10">
    <property type="entry name" value="Endonuclease/exonuclease/phosphatase"/>
    <property type="match status" value="1"/>
</dbReference>
<organism evidence="1">
    <name type="scientific">Brachypodium distachyon</name>
    <name type="common">Purple false brome</name>
    <name type="synonym">Trachynia distachya</name>
    <dbReference type="NCBI Taxonomy" id="15368"/>
    <lineage>
        <taxon>Eukaryota</taxon>
        <taxon>Viridiplantae</taxon>
        <taxon>Streptophyta</taxon>
        <taxon>Embryophyta</taxon>
        <taxon>Tracheophyta</taxon>
        <taxon>Spermatophyta</taxon>
        <taxon>Magnoliopsida</taxon>
        <taxon>Liliopsida</taxon>
        <taxon>Poales</taxon>
        <taxon>Poaceae</taxon>
        <taxon>BOP clade</taxon>
        <taxon>Pooideae</taxon>
        <taxon>Stipodae</taxon>
        <taxon>Brachypodieae</taxon>
        <taxon>Brachypodium</taxon>
    </lineage>
</organism>
<dbReference type="AlphaFoldDB" id="A0A2K2DPL6"/>
<dbReference type="InParanoid" id="A0A2K2DPL6"/>
<reference evidence="1" key="2">
    <citation type="submission" date="2017-06" db="EMBL/GenBank/DDBJ databases">
        <title>WGS assembly of Brachypodium distachyon.</title>
        <authorList>
            <consortium name="The International Brachypodium Initiative"/>
            <person name="Lucas S."/>
            <person name="Harmon-Smith M."/>
            <person name="Lail K."/>
            <person name="Tice H."/>
            <person name="Grimwood J."/>
            <person name="Bruce D."/>
            <person name="Barry K."/>
            <person name="Shu S."/>
            <person name="Lindquist E."/>
            <person name="Wang M."/>
            <person name="Pitluck S."/>
            <person name="Vogel J.P."/>
            <person name="Garvin D.F."/>
            <person name="Mockler T.C."/>
            <person name="Schmutz J."/>
            <person name="Rokhsar D."/>
            <person name="Bevan M.W."/>
        </authorList>
    </citation>
    <scope>NUCLEOTIDE SEQUENCE</scope>
    <source>
        <strain evidence="1">Bd21</strain>
    </source>
</reference>
<protein>
    <recommendedName>
        <fullName evidence="4">Endonuclease/exonuclease/phosphatase domain-containing protein</fullName>
    </recommendedName>
</protein>
<reference evidence="1 2" key="1">
    <citation type="journal article" date="2010" name="Nature">
        <title>Genome sequencing and analysis of the model grass Brachypodium distachyon.</title>
        <authorList>
            <consortium name="International Brachypodium Initiative"/>
        </authorList>
    </citation>
    <scope>NUCLEOTIDE SEQUENCE [LARGE SCALE GENOMIC DNA]</scope>
    <source>
        <strain evidence="1 2">Bd21</strain>
    </source>
</reference>
<sequence>MTILTWNCRGLGRPRTVHDLVRLVQVHHPKIIFVSETRQSKQVVEALRWRLGLKNVVTASNESLGKKGKGGGLALFWDEGLD</sequence>
<feature type="non-terminal residue" evidence="1">
    <location>
        <position position="82"/>
    </location>
</feature>
<dbReference type="OrthoDB" id="684706at2759"/>